<comment type="similarity">
    <text evidence="2">Belongs to the dpy-19 family.</text>
</comment>
<feature type="transmembrane region" description="Helical" evidence="8">
    <location>
        <begin position="413"/>
        <end position="434"/>
    </location>
</feature>
<evidence type="ECO:0000256" key="8">
    <source>
        <dbReference type="SAM" id="Phobius"/>
    </source>
</evidence>
<evidence type="ECO:0008006" key="11">
    <source>
        <dbReference type="Google" id="ProtNLM"/>
    </source>
</evidence>
<dbReference type="GO" id="GO:0005637">
    <property type="term" value="C:nuclear inner membrane"/>
    <property type="evidence" value="ECO:0007669"/>
    <property type="project" value="TreeGrafter"/>
</dbReference>
<feature type="transmembrane region" description="Helical" evidence="8">
    <location>
        <begin position="464"/>
        <end position="483"/>
    </location>
</feature>
<feature type="transmembrane region" description="Helical" evidence="8">
    <location>
        <begin position="35"/>
        <end position="55"/>
    </location>
</feature>
<proteinExistence type="inferred from homology"/>
<evidence type="ECO:0000313" key="9">
    <source>
        <dbReference type="EMBL" id="CAL5130923.1"/>
    </source>
</evidence>
<keyword evidence="7 8" id="KW-0472">Membrane</keyword>
<feature type="transmembrane region" description="Helical" evidence="8">
    <location>
        <begin position="594"/>
        <end position="616"/>
    </location>
</feature>
<dbReference type="Proteomes" id="UP001497525">
    <property type="component" value="Unassembled WGS sequence"/>
</dbReference>
<keyword evidence="5 8" id="KW-0812">Transmembrane</keyword>
<dbReference type="PANTHER" id="PTHR31488">
    <property type="entry name" value="DPY-19-LIKE 1, LIKE (H. SAPIENS)"/>
    <property type="match status" value="1"/>
</dbReference>
<comment type="caution">
    <text evidence="9">The sequence shown here is derived from an EMBL/GenBank/DDBJ whole genome shotgun (WGS) entry which is preliminary data.</text>
</comment>
<comment type="subcellular location">
    <subcellularLocation>
        <location evidence="1">Membrane</location>
        <topology evidence="1">Multi-pass membrane protein</topology>
    </subcellularLocation>
</comment>
<evidence type="ECO:0000256" key="3">
    <source>
        <dbReference type="ARBA" id="ARBA00022676"/>
    </source>
</evidence>
<dbReference type="InterPro" id="IPR018732">
    <property type="entry name" value="Dpy-19/Dpy-19-like"/>
</dbReference>
<gene>
    <name evidence="9" type="ORF">CDAUBV1_LOCUS3125</name>
</gene>
<feature type="transmembrane region" description="Helical" evidence="8">
    <location>
        <begin position="672"/>
        <end position="693"/>
    </location>
</feature>
<evidence type="ECO:0000256" key="4">
    <source>
        <dbReference type="ARBA" id="ARBA00022679"/>
    </source>
</evidence>
<feature type="transmembrane region" description="Helical" evidence="8">
    <location>
        <begin position="354"/>
        <end position="374"/>
    </location>
</feature>
<evidence type="ECO:0000256" key="6">
    <source>
        <dbReference type="ARBA" id="ARBA00022989"/>
    </source>
</evidence>
<organism evidence="9 10">
    <name type="scientific">Calicophoron daubneyi</name>
    <name type="common">Rumen fluke</name>
    <name type="synonym">Paramphistomum daubneyi</name>
    <dbReference type="NCBI Taxonomy" id="300641"/>
    <lineage>
        <taxon>Eukaryota</taxon>
        <taxon>Metazoa</taxon>
        <taxon>Spiralia</taxon>
        <taxon>Lophotrochozoa</taxon>
        <taxon>Platyhelminthes</taxon>
        <taxon>Trematoda</taxon>
        <taxon>Digenea</taxon>
        <taxon>Plagiorchiida</taxon>
        <taxon>Pronocephalata</taxon>
        <taxon>Paramphistomoidea</taxon>
        <taxon>Paramphistomidae</taxon>
        <taxon>Calicophoron</taxon>
    </lineage>
</organism>
<feature type="transmembrane region" description="Helical" evidence="8">
    <location>
        <begin position="224"/>
        <end position="251"/>
    </location>
</feature>
<name>A0AAV2T3A6_CALDB</name>
<evidence type="ECO:0000256" key="5">
    <source>
        <dbReference type="ARBA" id="ARBA00022692"/>
    </source>
</evidence>
<feature type="transmembrane region" description="Helical" evidence="8">
    <location>
        <begin position="541"/>
        <end position="562"/>
    </location>
</feature>
<accession>A0AAV2T3A6</accession>
<dbReference type="EMBL" id="CAXLJL010000078">
    <property type="protein sequence ID" value="CAL5130923.1"/>
    <property type="molecule type" value="Genomic_DNA"/>
</dbReference>
<dbReference type="GO" id="GO:0000030">
    <property type="term" value="F:mannosyltransferase activity"/>
    <property type="evidence" value="ECO:0007669"/>
    <property type="project" value="TreeGrafter"/>
</dbReference>
<reference evidence="9" key="1">
    <citation type="submission" date="2024-06" db="EMBL/GenBank/DDBJ databases">
        <authorList>
            <person name="Liu X."/>
            <person name="Lenzi L."/>
            <person name="Haldenby T S."/>
            <person name="Uol C."/>
        </authorList>
    </citation>
    <scope>NUCLEOTIDE SEQUENCE</scope>
</reference>
<dbReference type="Pfam" id="PF10034">
    <property type="entry name" value="Dpy19"/>
    <property type="match status" value="2"/>
</dbReference>
<protein>
    <recommendedName>
        <fullName evidence="11">C-mannosyltransferase DPY19L1</fullName>
    </recommendedName>
</protein>
<evidence type="ECO:0000256" key="2">
    <source>
        <dbReference type="ARBA" id="ARBA00008744"/>
    </source>
</evidence>
<evidence type="ECO:0000256" key="1">
    <source>
        <dbReference type="ARBA" id="ARBA00004141"/>
    </source>
</evidence>
<feature type="transmembrane region" description="Helical" evidence="8">
    <location>
        <begin position="386"/>
        <end position="407"/>
    </location>
</feature>
<evidence type="ECO:0000256" key="7">
    <source>
        <dbReference type="ARBA" id="ARBA00023136"/>
    </source>
</evidence>
<keyword evidence="3" id="KW-0328">Glycosyltransferase</keyword>
<dbReference type="PANTHER" id="PTHR31488:SF1">
    <property type="entry name" value="C-MANNOSYLTRANSFERASE DPY19L1"/>
    <property type="match status" value="1"/>
</dbReference>
<dbReference type="AlphaFoldDB" id="A0AAV2T3A6"/>
<evidence type="ECO:0000313" key="10">
    <source>
        <dbReference type="Proteomes" id="UP001497525"/>
    </source>
</evidence>
<sequence length="886" mass="100275">MVLEKTRPDISVGEETKKNARKRNAARHTSSYQGFGIKLFVIVIAVCASLLHWIYVSGLHENDLFFSRLSSMERELTFRTEMGFYYSYYKQLILASNWSEGWYSLLSDVRTEVPRCLKLTNSADPSDISFTEYCSDLNAMRRFNLYPELILAWAYRLAQQYRLLPEACYQVNRDIPPNPIALAVSPNTFAQAIRNDSVQLSVDQTLGAVDPTVLSCEGPGEPSYFYIGAVFMLSGLVLFGLVLSGWLVSSAGRMSSVRGRTSVIYKWLPVWGCILPFAAYFFNHREATRVQWTPPLRESFSHPFFMLQQAFLLHILSTGCSVRSGRISVSPITSTVYCMLLLAFQLPWQFAQFALTTQVTCLFASTCITILCNIRNASLWPKIFPLLRRVRLILLLHLLTLGLSYLLQFGNELLISSGYLICLCGLLAGLTVLFRVVSHYIDPITCSTSVDNYDFNLCGLLKRLVAYPIFTVAFCSVGMKFLLDRLLSSELDDGGHIVDLLKVKLFPGRGYENFHTKLYTCAVEFDFIGWGSLQQPWRTGLLPMVALITMVIASSTLVRIFGQPRKSSSSNRKPAKASISVDEMSSGHSNNLRIDIVTLFVLSQLCCFTLMAVMIMRLKLFWTPQMCLTLAILAQPARWCRAASFLRGLSYYPLRFHSNISPSTRLSSPSVVPGYCGNALMVLLIAFMSVYGVKNIQAERAIRGQFSAFNDEVLWNWFRSLPPPEPPHRTSWVVSGPISTMGGLRLMLPATPPYPSPQLDHNVGFALTNHPHYENAILRKRTLLAYSINSRKSIRDVWHIYRNELEADFVVVETRNCRPRDRCSDPELYDLAEPHLIGRPALCDTLLKPEVMTRGRTPPSWEPYFEVVYTEPDTGRLVLFVKSREL</sequence>
<feature type="transmembrane region" description="Helical" evidence="8">
    <location>
        <begin position="263"/>
        <end position="282"/>
    </location>
</feature>
<keyword evidence="6 8" id="KW-1133">Transmembrane helix</keyword>
<keyword evidence="4" id="KW-0808">Transferase</keyword>